<comment type="caution">
    <text evidence="2">The sequence shown here is derived from an EMBL/GenBank/DDBJ whole genome shotgun (WGS) entry which is preliminary data.</text>
</comment>
<accession>A0A2N5X5T9</accession>
<dbReference type="InterPro" id="IPR004143">
    <property type="entry name" value="BPL_LPL_catalytic"/>
</dbReference>
<dbReference type="SUPFAM" id="SSF55681">
    <property type="entry name" value="Class II aaRS and biotin synthetases"/>
    <property type="match status" value="1"/>
</dbReference>
<dbReference type="PANTHER" id="PTHR43679:SF2">
    <property type="entry name" value="OCTANOYL-[GCVH]:PROTEIN N-OCTANOYLTRANSFERASE"/>
    <property type="match status" value="1"/>
</dbReference>
<organism evidence="2 3">
    <name type="scientific">Pseudohalioglobus lutimaris</name>
    <dbReference type="NCBI Taxonomy" id="1737061"/>
    <lineage>
        <taxon>Bacteria</taxon>
        <taxon>Pseudomonadati</taxon>
        <taxon>Pseudomonadota</taxon>
        <taxon>Gammaproteobacteria</taxon>
        <taxon>Cellvibrionales</taxon>
        <taxon>Halieaceae</taxon>
        <taxon>Pseudohalioglobus</taxon>
    </lineage>
</organism>
<dbReference type="PROSITE" id="PS51733">
    <property type="entry name" value="BPL_LPL_CATALYTIC"/>
    <property type="match status" value="1"/>
</dbReference>
<name>A0A2N5X5T9_9GAMM</name>
<reference evidence="2 3" key="1">
    <citation type="submission" date="2018-01" db="EMBL/GenBank/DDBJ databases">
        <title>The draft genome sequence of Halioglobus lutimaris HF004.</title>
        <authorList>
            <person name="Du Z.-J."/>
            <person name="Shi M.-J."/>
        </authorList>
    </citation>
    <scope>NUCLEOTIDE SEQUENCE [LARGE SCALE GENOMIC DNA]</scope>
    <source>
        <strain evidence="2 3">HF004</strain>
    </source>
</reference>
<dbReference type="Gene3D" id="3.30.930.10">
    <property type="entry name" value="Bira Bifunctional Protein, Domain 2"/>
    <property type="match status" value="1"/>
</dbReference>
<dbReference type="InterPro" id="IPR045864">
    <property type="entry name" value="aa-tRNA-synth_II/BPL/LPL"/>
</dbReference>
<dbReference type="Pfam" id="PF21948">
    <property type="entry name" value="LplA-B_cat"/>
    <property type="match status" value="1"/>
</dbReference>
<keyword evidence="3" id="KW-1185">Reference proteome</keyword>
<feature type="domain" description="BPL/LPL catalytic" evidence="1">
    <location>
        <begin position="17"/>
        <end position="229"/>
    </location>
</feature>
<protein>
    <recommendedName>
        <fullName evidence="1">BPL/LPL catalytic domain-containing protein</fullName>
    </recommendedName>
</protein>
<dbReference type="InterPro" id="IPR050664">
    <property type="entry name" value="Octanoyltrans_LipM/LipL"/>
</dbReference>
<gene>
    <name evidence="2" type="ORF">C0039_04785</name>
</gene>
<evidence type="ECO:0000313" key="3">
    <source>
        <dbReference type="Proteomes" id="UP000235005"/>
    </source>
</evidence>
<dbReference type="Proteomes" id="UP000235005">
    <property type="component" value="Unassembled WGS sequence"/>
</dbReference>
<sequence>MLAHLEQEQIESTISGEIDGPRWMTGRYAQAAVVLGRSQRADAMQLERASRCALPMVRRKSGGGAVIAGPEMLSVSVFLPVQHRLSRCSAVAAYKWIGEFWRSVLARYGVDSHLLAPDEARRSQLSARQRGLDWACYSSLSHGELVDRHGRKLLGVAQIRNRHCTALTAGMYLSAPDWGSLCEVMVGDSSQASALRHGNGSLEELTGISLHELADSVPQDIEQQLGVTLGVSANEGSLYTERIEK</sequence>
<dbReference type="RefSeq" id="WP_076001904.1">
    <property type="nucleotide sequence ID" value="NZ_PKUS01000003.1"/>
</dbReference>
<dbReference type="EMBL" id="PKUS01000003">
    <property type="protein sequence ID" value="PLW69852.1"/>
    <property type="molecule type" value="Genomic_DNA"/>
</dbReference>
<proteinExistence type="predicted"/>
<evidence type="ECO:0000259" key="1">
    <source>
        <dbReference type="PROSITE" id="PS51733"/>
    </source>
</evidence>
<dbReference type="AlphaFoldDB" id="A0A2N5X5T9"/>
<dbReference type="OrthoDB" id="9178967at2"/>
<evidence type="ECO:0000313" key="2">
    <source>
        <dbReference type="EMBL" id="PLW69852.1"/>
    </source>
</evidence>
<dbReference type="PANTHER" id="PTHR43679">
    <property type="entry name" value="OCTANOYLTRANSFERASE LIPM-RELATED"/>
    <property type="match status" value="1"/>
</dbReference>